<protein>
    <recommendedName>
        <fullName evidence="3">Coiled-coil domain-containing protein 36</fullName>
    </recommendedName>
</protein>
<dbReference type="Pfam" id="PF15771">
    <property type="entry name" value="IHO1"/>
    <property type="match status" value="1"/>
</dbReference>
<dbReference type="PANTHER" id="PTHR35662">
    <property type="entry name" value="INTERACTOR OF HORMAD1 PROTEIN 1"/>
    <property type="match status" value="1"/>
</dbReference>
<sequence>MNPNVWNIKEILSIPPVSGWTGSAGEGSSVTDSQFLFGSQLWPDQSQKLSQDIAFSSRISQHGSPEASESSISSSYHSKPYLFGGDFQDKSKVVTLTGRKNKGILERFEEDKRKSKDKEESDVLMGHMLQLGDCMENDNVANMRDNMATQLEALLHKLDCEGEIMRETKDRNAKMDLEVSALQSCVQGLNQDLQDLRAEQSKELGMMGDALSLLQGLISSQKPTAGMVDQKVQTSPCLLERFCLAGEEAKHLQGLQLCSGPVQFV</sequence>
<dbReference type="GO" id="GO:0042138">
    <property type="term" value="P:meiotic DNA double-strand break formation"/>
    <property type="evidence" value="ECO:0007669"/>
    <property type="project" value="InterPro"/>
</dbReference>
<dbReference type="GO" id="GO:0007129">
    <property type="term" value="P:homologous chromosome pairing at meiosis"/>
    <property type="evidence" value="ECO:0007669"/>
    <property type="project" value="TreeGrafter"/>
</dbReference>
<dbReference type="GO" id="GO:0000794">
    <property type="term" value="C:condensed nuclear chromosome"/>
    <property type="evidence" value="ECO:0007669"/>
    <property type="project" value="TreeGrafter"/>
</dbReference>
<dbReference type="GO" id="GO:0006310">
    <property type="term" value="P:DNA recombination"/>
    <property type="evidence" value="ECO:0007669"/>
    <property type="project" value="InterPro"/>
</dbReference>
<name>A0A0P7VMD8_SCLFO</name>
<gene>
    <name evidence="1" type="ORF">Z043_106082</name>
</gene>
<dbReference type="EMBL" id="JARO02001676">
    <property type="protein sequence ID" value="KPP74735.1"/>
    <property type="molecule type" value="Genomic_DNA"/>
</dbReference>
<dbReference type="PANTHER" id="PTHR35662:SF1">
    <property type="entry name" value="INTERACTOR OF HORMAD1 PROTEIN 1"/>
    <property type="match status" value="1"/>
</dbReference>
<feature type="non-terminal residue" evidence="1">
    <location>
        <position position="265"/>
    </location>
</feature>
<evidence type="ECO:0008006" key="3">
    <source>
        <dbReference type="Google" id="ProtNLM"/>
    </source>
</evidence>
<reference evidence="1 2" key="1">
    <citation type="submission" date="2015-08" db="EMBL/GenBank/DDBJ databases">
        <title>The genome of the Asian arowana (Scleropages formosus).</title>
        <authorList>
            <person name="Tan M.H."/>
            <person name="Gan H.M."/>
            <person name="Croft L.J."/>
            <person name="Austin C.M."/>
        </authorList>
    </citation>
    <scope>NUCLEOTIDE SEQUENCE [LARGE SCALE GENOMIC DNA]</scope>
    <source>
        <strain evidence="1">Aro1</strain>
    </source>
</reference>
<evidence type="ECO:0000313" key="1">
    <source>
        <dbReference type="EMBL" id="KPP74735.1"/>
    </source>
</evidence>
<comment type="caution">
    <text evidence="1">The sequence shown here is derived from an EMBL/GenBank/DDBJ whole genome shotgun (WGS) entry which is preliminary data.</text>
</comment>
<dbReference type="Proteomes" id="UP000034805">
    <property type="component" value="Unassembled WGS sequence"/>
</dbReference>
<proteinExistence type="predicted"/>
<accession>A0A0P7VMD8</accession>
<dbReference type="InterPro" id="IPR031529">
    <property type="entry name" value="IHO1"/>
</dbReference>
<evidence type="ECO:0000313" key="2">
    <source>
        <dbReference type="Proteomes" id="UP000034805"/>
    </source>
</evidence>
<dbReference type="AlphaFoldDB" id="A0A0P7VMD8"/>
<organism evidence="1 2">
    <name type="scientific">Scleropages formosus</name>
    <name type="common">Asian bonytongue</name>
    <name type="synonym">Osteoglossum formosum</name>
    <dbReference type="NCBI Taxonomy" id="113540"/>
    <lineage>
        <taxon>Eukaryota</taxon>
        <taxon>Metazoa</taxon>
        <taxon>Chordata</taxon>
        <taxon>Craniata</taxon>
        <taxon>Vertebrata</taxon>
        <taxon>Euteleostomi</taxon>
        <taxon>Actinopterygii</taxon>
        <taxon>Neopterygii</taxon>
        <taxon>Teleostei</taxon>
        <taxon>Osteoglossocephala</taxon>
        <taxon>Osteoglossomorpha</taxon>
        <taxon>Osteoglossiformes</taxon>
        <taxon>Osteoglossidae</taxon>
        <taxon>Scleropages</taxon>
    </lineage>
</organism>